<keyword evidence="9" id="KW-0472">Membrane</keyword>
<keyword evidence="7" id="KW-0482">Metalloprotease</keyword>
<dbReference type="GO" id="GO:0046872">
    <property type="term" value="F:metal ion binding"/>
    <property type="evidence" value="ECO:0007669"/>
    <property type="project" value="UniProtKB-KW"/>
</dbReference>
<proteinExistence type="inferred from homology"/>
<dbReference type="PANTHER" id="PTHR11733:SF167">
    <property type="entry name" value="FI17812P1-RELATED"/>
    <property type="match status" value="1"/>
</dbReference>
<dbReference type="GeneID" id="36569653"/>
<dbReference type="RefSeq" id="XP_024723920.1">
    <property type="nucleotide sequence ID" value="XM_024861572.1"/>
</dbReference>
<keyword evidence="9" id="KW-1133">Transmembrane helix</keyword>
<organism evidence="12 13">
    <name type="scientific">Amorphotheca resinae ATCC 22711</name>
    <dbReference type="NCBI Taxonomy" id="857342"/>
    <lineage>
        <taxon>Eukaryota</taxon>
        <taxon>Fungi</taxon>
        <taxon>Dikarya</taxon>
        <taxon>Ascomycota</taxon>
        <taxon>Pezizomycotina</taxon>
        <taxon>Leotiomycetes</taxon>
        <taxon>Helotiales</taxon>
        <taxon>Amorphothecaceae</taxon>
        <taxon>Amorphotheca</taxon>
    </lineage>
</organism>
<comment type="similarity">
    <text evidence="2">Belongs to the peptidase M13 family.</text>
</comment>
<dbReference type="InterPro" id="IPR042089">
    <property type="entry name" value="Peptidase_M13_dom_2"/>
</dbReference>
<evidence type="ECO:0000256" key="8">
    <source>
        <dbReference type="SAM" id="MobiDB-lite"/>
    </source>
</evidence>
<evidence type="ECO:0000256" key="4">
    <source>
        <dbReference type="ARBA" id="ARBA00022723"/>
    </source>
</evidence>
<feature type="transmembrane region" description="Helical" evidence="9">
    <location>
        <begin position="44"/>
        <end position="67"/>
    </location>
</feature>
<reference evidence="12 13" key="1">
    <citation type="journal article" date="2018" name="New Phytol.">
        <title>Comparative genomics and transcriptomics depict ericoid mycorrhizal fungi as versatile saprotrophs and plant mutualists.</title>
        <authorList>
            <person name="Martino E."/>
            <person name="Morin E."/>
            <person name="Grelet G.A."/>
            <person name="Kuo A."/>
            <person name="Kohler A."/>
            <person name="Daghino S."/>
            <person name="Barry K.W."/>
            <person name="Cichocki N."/>
            <person name="Clum A."/>
            <person name="Dockter R.B."/>
            <person name="Hainaut M."/>
            <person name="Kuo R.C."/>
            <person name="LaButti K."/>
            <person name="Lindahl B.D."/>
            <person name="Lindquist E.A."/>
            <person name="Lipzen A."/>
            <person name="Khouja H.R."/>
            <person name="Magnuson J."/>
            <person name="Murat C."/>
            <person name="Ohm R.A."/>
            <person name="Singer S.W."/>
            <person name="Spatafora J.W."/>
            <person name="Wang M."/>
            <person name="Veneault-Fourrey C."/>
            <person name="Henrissat B."/>
            <person name="Grigoriev I.V."/>
            <person name="Martin F.M."/>
            <person name="Perotto S."/>
        </authorList>
    </citation>
    <scope>NUCLEOTIDE SEQUENCE [LARGE SCALE GENOMIC DNA]</scope>
    <source>
        <strain evidence="12 13">ATCC 22711</strain>
    </source>
</reference>
<dbReference type="SUPFAM" id="SSF55486">
    <property type="entry name" value="Metalloproteases ('zincins'), catalytic domain"/>
    <property type="match status" value="1"/>
</dbReference>
<keyword evidence="13" id="KW-1185">Reference proteome</keyword>
<evidence type="ECO:0000259" key="11">
    <source>
        <dbReference type="Pfam" id="PF05649"/>
    </source>
</evidence>
<dbReference type="InParanoid" id="A0A2T3BAG7"/>
<evidence type="ECO:0000256" key="3">
    <source>
        <dbReference type="ARBA" id="ARBA00022670"/>
    </source>
</evidence>
<evidence type="ECO:0000259" key="10">
    <source>
        <dbReference type="Pfam" id="PF01431"/>
    </source>
</evidence>
<dbReference type="CDD" id="cd08662">
    <property type="entry name" value="M13"/>
    <property type="match status" value="1"/>
</dbReference>
<dbReference type="STRING" id="857342.A0A2T3BAG7"/>
<dbReference type="AlphaFoldDB" id="A0A2T3BAG7"/>
<dbReference type="EMBL" id="KZ679007">
    <property type="protein sequence ID" value="PSS25321.1"/>
    <property type="molecule type" value="Genomic_DNA"/>
</dbReference>
<evidence type="ECO:0000256" key="9">
    <source>
        <dbReference type="SAM" id="Phobius"/>
    </source>
</evidence>
<dbReference type="Proteomes" id="UP000241818">
    <property type="component" value="Unassembled WGS sequence"/>
</dbReference>
<evidence type="ECO:0000313" key="13">
    <source>
        <dbReference type="Proteomes" id="UP000241818"/>
    </source>
</evidence>
<dbReference type="InterPro" id="IPR008753">
    <property type="entry name" value="Peptidase_M13_N"/>
</dbReference>
<dbReference type="Gene3D" id="3.40.390.10">
    <property type="entry name" value="Collagenase (Catalytic Domain)"/>
    <property type="match status" value="1"/>
</dbReference>
<evidence type="ECO:0000256" key="1">
    <source>
        <dbReference type="ARBA" id="ARBA00001947"/>
    </source>
</evidence>
<feature type="domain" description="Peptidase M13 C-terminal" evidence="10">
    <location>
        <begin position="594"/>
        <end position="793"/>
    </location>
</feature>
<dbReference type="InterPro" id="IPR000718">
    <property type="entry name" value="Peptidase_M13"/>
</dbReference>
<keyword evidence="3" id="KW-0645">Protease</keyword>
<evidence type="ECO:0000313" key="12">
    <source>
        <dbReference type="EMBL" id="PSS25321.1"/>
    </source>
</evidence>
<dbReference type="InterPro" id="IPR018497">
    <property type="entry name" value="Peptidase_M13_C"/>
</dbReference>
<accession>A0A2T3BAG7</accession>
<evidence type="ECO:0000256" key="5">
    <source>
        <dbReference type="ARBA" id="ARBA00022801"/>
    </source>
</evidence>
<dbReference type="PANTHER" id="PTHR11733">
    <property type="entry name" value="ZINC METALLOPROTEASE FAMILY M13 NEPRILYSIN-RELATED"/>
    <property type="match status" value="1"/>
</dbReference>
<evidence type="ECO:0000256" key="7">
    <source>
        <dbReference type="ARBA" id="ARBA00023049"/>
    </source>
</evidence>
<evidence type="ECO:0000256" key="2">
    <source>
        <dbReference type="ARBA" id="ARBA00007357"/>
    </source>
</evidence>
<name>A0A2T3BAG7_AMORE</name>
<dbReference type="InterPro" id="IPR024079">
    <property type="entry name" value="MetalloPept_cat_dom_sf"/>
</dbReference>
<keyword evidence="5" id="KW-0378">Hydrolase</keyword>
<dbReference type="Gene3D" id="1.10.1380.10">
    <property type="entry name" value="Neutral endopeptidase , domain2"/>
    <property type="match status" value="1"/>
</dbReference>
<dbReference type="OrthoDB" id="6475849at2759"/>
<keyword evidence="9" id="KW-0812">Transmembrane</keyword>
<evidence type="ECO:0000256" key="6">
    <source>
        <dbReference type="ARBA" id="ARBA00022833"/>
    </source>
</evidence>
<dbReference type="GO" id="GO:0004222">
    <property type="term" value="F:metalloendopeptidase activity"/>
    <property type="evidence" value="ECO:0007669"/>
    <property type="project" value="InterPro"/>
</dbReference>
<sequence>MAVQPSRQPEQDPLLPEAERGPESPESPHLSRARRVVKALADNAVLISITLLIAAVVAILCVFIGVYRHTKQEIQPAVCLTPACVHASSEILYNLSPDYKNIDPCTDFEQLACGGWDDRHDLRPDQGDAFTGTIMSENSQMLLRHILEAPYPDESKHSSFSPAKLIRSLSSADQDNFNKLKAAYDACMDEDTIKKRGLEPLMGILHHVAEIFPLTESALNERALSKDAEGEGLANTIGYLAKLGVSALISCGAGADDKDPDVVVVQASPPYEIGLPAKDYYKDGKVVKLYEATLAQIFDKFHPGSNDEDAALKFGGLEIIAARGRSNEYAHKVVELEKKLAAASPDAEDRDDVTKYYNPMSLSDANLLTPQIHLATIINGLAPSDVKTDRLIVMSPQYMKDLSEILSETPKDVLRTYFMWKVIQNYASALDADELKPYSRFTNQLQGKDPDSSPERWRTCVDHVDGGLGWILSRFFVERAFSSKAKDFGDQIVSDIKERFIEKLKAATWMDKDVVQLAIEKVHKIVQKIGYPTKSPNIMDPPSLKDYYRSVNITSSSFFQNTLEMYRFEVAKEWSALGKPVDRDQWDMTVPTVNAYYNPPGNEIVFPAGIMQFPVFDVEVPQYLSYGAFGSVSGHELSHAFDSTGRHYDQNGNYTDWWTPSTVEGFKQRASCFVDQYHNFTVPGPDGTPLHVNGKLTLGENIADAGGLSAAFAAWKKRQAETPNQDLPGLDFFTQDQLFFVSYANWWCGKSRKETAISRIYTDPHAPKWARILGTMANSRDFKETFQCKTKEPVCELW</sequence>
<keyword evidence="4" id="KW-0479">Metal-binding</keyword>
<feature type="region of interest" description="Disordered" evidence="8">
    <location>
        <begin position="1"/>
        <end position="30"/>
    </location>
</feature>
<evidence type="ECO:0008006" key="14">
    <source>
        <dbReference type="Google" id="ProtNLM"/>
    </source>
</evidence>
<dbReference type="GO" id="GO:0005886">
    <property type="term" value="C:plasma membrane"/>
    <property type="evidence" value="ECO:0007669"/>
    <property type="project" value="TreeGrafter"/>
</dbReference>
<protein>
    <recommendedName>
        <fullName evidence="14">Endothelin-converting enzyme 1</fullName>
    </recommendedName>
</protein>
<comment type="cofactor">
    <cofactor evidence="1">
        <name>Zn(2+)</name>
        <dbReference type="ChEBI" id="CHEBI:29105"/>
    </cofactor>
</comment>
<gene>
    <name evidence="12" type="ORF">M430DRAFT_114921</name>
</gene>
<dbReference type="Pfam" id="PF01431">
    <property type="entry name" value="Peptidase_M13"/>
    <property type="match status" value="1"/>
</dbReference>
<dbReference type="GO" id="GO:0016485">
    <property type="term" value="P:protein processing"/>
    <property type="evidence" value="ECO:0007669"/>
    <property type="project" value="TreeGrafter"/>
</dbReference>
<dbReference type="Pfam" id="PF05649">
    <property type="entry name" value="Peptidase_M13_N"/>
    <property type="match status" value="1"/>
</dbReference>
<keyword evidence="6" id="KW-0862">Zinc</keyword>
<feature type="domain" description="Peptidase M13 N-terminal" evidence="11">
    <location>
        <begin position="104"/>
        <end position="532"/>
    </location>
</feature>
<dbReference type="PROSITE" id="PS51885">
    <property type="entry name" value="NEPRILYSIN"/>
    <property type="match status" value="1"/>
</dbReference>
<dbReference type="PRINTS" id="PR00786">
    <property type="entry name" value="NEPRILYSIN"/>
</dbReference>